<evidence type="ECO:0000313" key="3">
    <source>
        <dbReference type="Proteomes" id="UP000634136"/>
    </source>
</evidence>
<keyword evidence="2" id="KW-0689">Ribosomal protein</keyword>
<feature type="compositionally biased region" description="Polar residues" evidence="1">
    <location>
        <begin position="1"/>
        <end position="11"/>
    </location>
</feature>
<reference evidence="2" key="1">
    <citation type="submission" date="2020-09" db="EMBL/GenBank/DDBJ databases">
        <title>Genome-Enabled Discovery of Anthraquinone Biosynthesis in Senna tora.</title>
        <authorList>
            <person name="Kang S.-H."/>
            <person name="Pandey R.P."/>
            <person name="Lee C.-M."/>
            <person name="Sim J.-S."/>
            <person name="Jeong J.-T."/>
            <person name="Choi B.-S."/>
            <person name="Jung M."/>
            <person name="Ginzburg D."/>
            <person name="Zhao K."/>
            <person name="Won S.Y."/>
            <person name="Oh T.-J."/>
            <person name="Yu Y."/>
            <person name="Kim N.-H."/>
            <person name="Lee O.R."/>
            <person name="Lee T.-H."/>
            <person name="Bashyal P."/>
            <person name="Kim T.-S."/>
            <person name="Lee W.-H."/>
            <person name="Kawkins C."/>
            <person name="Kim C.-K."/>
            <person name="Kim J.S."/>
            <person name="Ahn B.O."/>
            <person name="Rhee S.Y."/>
            <person name="Sohng J.K."/>
        </authorList>
    </citation>
    <scope>NUCLEOTIDE SEQUENCE</scope>
    <source>
        <tissue evidence="2">Leaf</tissue>
    </source>
</reference>
<gene>
    <name evidence="2" type="ORF">G2W53_017084</name>
</gene>
<evidence type="ECO:0000256" key="1">
    <source>
        <dbReference type="SAM" id="MobiDB-lite"/>
    </source>
</evidence>
<protein>
    <submittedName>
        <fullName evidence="2">60S ribosomal protein L5</fullName>
    </submittedName>
</protein>
<keyword evidence="3" id="KW-1185">Reference proteome</keyword>
<dbReference type="EMBL" id="JAAIUW010000006">
    <property type="protein sequence ID" value="KAF7825920.1"/>
    <property type="molecule type" value="Genomic_DNA"/>
</dbReference>
<proteinExistence type="predicted"/>
<comment type="caution">
    <text evidence="2">The sequence shown here is derived from an EMBL/GenBank/DDBJ whole genome shotgun (WGS) entry which is preliminary data.</text>
</comment>
<accession>A0A834WJU9</accession>
<sequence>MRSMNMPSYRQQHGHQRYICGEHQHQGPSSPYQNQQTFYHCEEYQDLHPMLPGTENTIASCSPDKTDIEESTEWPPGISRFN</sequence>
<organism evidence="2 3">
    <name type="scientific">Senna tora</name>
    <dbReference type="NCBI Taxonomy" id="362788"/>
    <lineage>
        <taxon>Eukaryota</taxon>
        <taxon>Viridiplantae</taxon>
        <taxon>Streptophyta</taxon>
        <taxon>Embryophyta</taxon>
        <taxon>Tracheophyta</taxon>
        <taxon>Spermatophyta</taxon>
        <taxon>Magnoliopsida</taxon>
        <taxon>eudicotyledons</taxon>
        <taxon>Gunneridae</taxon>
        <taxon>Pentapetalae</taxon>
        <taxon>rosids</taxon>
        <taxon>fabids</taxon>
        <taxon>Fabales</taxon>
        <taxon>Fabaceae</taxon>
        <taxon>Caesalpinioideae</taxon>
        <taxon>Cassia clade</taxon>
        <taxon>Senna</taxon>
    </lineage>
</organism>
<feature type="region of interest" description="Disordered" evidence="1">
    <location>
        <begin position="52"/>
        <end position="82"/>
    </location>
</feature>
<evidence type="ECO:0000313" key="2">
    <source>
        <dbReference type="EMBL" id="KAF7825920.1"/>
    </source>
</evidence>
<dbReference type="AlphaFoldDB" id="A0A834WJU9"/>
<keyword evidence="2" id="KW-0687">Ribonucleoprotein</keyword>
<name>A0A834WJU9_9FABA</name>
<dbReference type="GO" id="GO:0005840">
    <property type="term" value="C:ribosome"/>
    <property type="evidence" value="ECO:0007669"/>
    <property type="project" value="UniProtKB-KW"/>
</dbReference>
<feature type="region of interest" description="Disordered" evidence="1">
    <location>
        <begin position="1"/>
        <end position="34"/>
    </location>
</feature>
<dbReference type="Proteomes" id="UP000634136">
    <property type="component" value="Unassembled WGS sequence"/>
</dbReference>